<evidence type="ECO:0000313" key="2">
    <source>
        <dbReference type="EMBL" id="CAB5005765.1"/>
    </source>
</evidence>
<gene>
    <name evidence="2" type="ORF">UFOPK3992_00975</name>
</gene>
<feature type="region of interest" description="Disordered" evidence="1">
    <location>
        <begin position="26"/>
        <end position="61"/>
    </location>
</feature>
<name>A0A6J7PMS1_9ZZZZ</name>
<protein>
    <submittedName>
        <fullName evidence="2">Unannotated protein</fullName>
    </submittedName>
</protein>
<evidence type="ECO:0000256" key="1">
    <source>
        <dbReference type="SAM" id="MobiDB-lite"/>
    </source>
</evidence>
<proteinExistence type="predicted"/>
<accession>A0A6J7PMS1</accession>
<dbReference type="AlphaFoldDB" id="A0A6J7PMS1"/>
<sequence>MCVACVAGALPEISVALSALGITSWRRRRREKATDTPAAPPGRAADDPRPLAGSVSATSEK</sequence>
<organism evidence="2">
    <name type="scientific">freshwater metagenome</name>
    <dbReference type="NCBI Taxonomy" id="449393"/>
    <lineage>
        <taxon>unclassified sequences</taxon>
        <taxon>metagenomes</taxon>
        <taxon>ecological metagenomes</taxon>
    </lineage>
</organism>
<reference evidence="2" key="1">
    <citation type="submission" date="2020-05" db="EMBL/GenBank/DDBJ databases">
        <authorList>
            <person name="Chiriac C."/>
            <person name="Salcher M."/>
            <person name="Ghai R."/>
            <person name="Kavagutti S V."/>
        </authorList>
    </citation>
    <scope>NUCLEOTIDE SEQUENCE</scope>
</reference>
<dbReference type="EMBL" id="CAFBOZ010000126">
    <property type="protein sequence ID" value="CAB5005765.1"/>
    <property type="molecule type" value="Genomic_DNA"/>
</dbReference>